<proteinExistence type="predicted"/>
<dbReference type="AlphaFoldDB" id="Q2GPH2"/>
<sequence length="321" mass="33488">MPNVLILGGAGYLGLAVGQALLRTGNYAVWATTRSADKAKTLITNEITPLVGEATDATWLASIISTHHIDTVIDTTQAYEQAGAILSGITSAAKTRAAALAADKSIGPKLGFIYTSGSWVHGSPARRVSDRTVPGVSSSPDKPATAVGWRPAHEQAILAARDVLDVAILRPCAIYGRGSWVWGVWWGPLLAAAKAGGEEPVQLPVGEEARTGTVHVDDLAEAFVGAADRLEGGLGSWPVFDVGAETLPVGDIMQAAARELGVKAPLVYGGTHGNAFLEALGLVSNSDTARARSVLGWAPKHRDFIQNLPVIVAAWRAAQPE</sequence>
<accession>Q2GPH2</accession>
<evidence type="ECO:0000313" key="3">
    <source>
        <dbReference type="Proteomes" id="UP000001056"/>
    </source>
</evidence>
<gene>
    <name evidence="2" type="ORF">CHGG_10132</name>
</gene>
<dbReference type="RefSeq" id="XP_001228059.1">
    <property type="nucleotide sequence ID" value="XM_001228058.1"/>
</dbReference>
<dbReference type="GeneID" id="4395955"/>
<dbReference type="HOGENOM" id="CLU_007383_12_3_1"/>
<dbReference type="InterPro" id="IPR051783">
    <property type="entry name" value="NAD(P)-dependent_oxidoreduct"/>
</dbReference>
<dbReference type="STRING" id="306901.Q2GPH2"/>
<keyword evidence="3" id="KW-1185">Reference proteome</keyword>
<evidence type="ECO:0000259" key="1">
    <source>
        <dbReference type="Pfam" id="PF01370"/>
    </source>
</evidence>
<reference evidence="3" key="1">
    <citation type="journal article" date="2015" name="Genome Announc.">
        <title>Draft genome sequence of the cellulolytic fungus Chaetomium globosum.</title>
        <authorList>
            <person name="Cuomo C.A."/>
            <person name="Untereiner W.A."/>
            <person name="Ma L.-J."/>
            <person name="Grabherr M."/>
            <person name="Birren B.W."/>
        </authorList>
    </citation>
    <scope>NUCLEOTIDE SEQUENCE [LARGE SCALE GENOMIC DNA]</scope>
    <source>
        <strain evidence="3">ATCC 6205 / CBS 148.51 / DSM 1962 / NBRC 6347 / NRRL 1970</strain>
    </source>
</reference>
<dbReference type="Gene3D" id="3.40.50.720">
    <property type="entry name" value="NAD(P)-binding Rossmann-like Domain"/>
    <property type="match status" value="1"/>
</dbReference>
<dbReference type="Pfam" id="PF01370">
    <property type="entry name" value="Epimerase"/>
    <property type="match status" value="1"/>
</dbReference>
<name>Q2GPH2_CHAGB</name>
<dbReference type="OrthoDB" id="10000533at2759"/>
<dbReference type="OMA" id="AWRPAHE"/>
<dbReference type="InterPro" id="IPR036291">
    <property type="entry name" value="NAD(P)-bd_dom_sf"/>
</dbReference>
<dbReference type="Proteomes" id="UP000001056">
    <property type="component" value="Unassembled WGS sequence"/>
</dbReference>
<dbReference type="GO" id="GO:0004029">
    <property type="term" value="F:aldehyde dehydrogenase (NAD+) activity"/>
    <property type="evidence" value="ECO:0007669"/>
    <property type="project" value="TreeGrafter"/>
</dbReference>
<dbReference type="InParanoid" id="Q2GPH2"/>
<dbReference type="GO" id="GO:0005737">
    <property type="term" value="C:cytoplasm"/>
    <property type="evidence" value="ECO:0007669"/>
    <property type="project" value="TreeGrafter"/>
</dbReference>
<dbReference type="VEuPathDB" id="FungiDB:CHGG_10132"/>
<dbReference type="eggNOG" id="ENOG502S4U3">
    <property type="taxonomic scope" value="Eukaryota"/>
</dbReference>
<protein>
    <recommendedName>
        <fullName evidence="1">NAD-dependent epimerase/dehydratase domain-containing protein</fullName>
    </recommendedName>
</protein>
<dbReference type="PANTHER" id="PTHR48079:SF3">
    <property type="entry name" value="NAD-DEPENDENT EPIMERASE_DEHYDRATASE DOMAIN-CONTAINING PROTEIN"/>
    <property type="match status" value="1"/>
</dbReference>
<feature type="domain" description="NAD-dependent epimerase/dehydratase" evidence="1">
    <location>
        <begin position="4"/>
        <end position="232"/>
    </location>
</feature>
<dbReference type="PANTHER" id="PTHR48079">
    <property type="entry name" value="PROTEIN YEEZ"/>
    <property type="match status" value="1"/>
</dbReference>
<dbReference type="SUPFAM" id="SSF51735">
    <property type="entry name" value="NAD(P)-binding Rossmann-fold domains"/>
    <property type="match status" value="1"/>
</dbReference>
<evidence type="ECO:0000313" key="2">
    <source>
        <dbReference type="EMBL" id="EAQ83728.1"/>
    </source>
</evidence>
<dbReference type="EMBL" id="CH408035">
    <property type="protein sequence ID" value="EAQ83728.1"/>
    <property type="molecule type" value="Genomic_DNA"/>
</dbReference>
<dbReference type="InterPro" id="IPR001509">
    <property type="entry name" value="Epimerase_deHydtase"/>
</dbReference>
<organism evidence="2 3">
    <name type="scientific">Chaetomium globosum (strain ATCC 6205 / CBS 148.51 / DSM 1962 / NBRC 6347 / NRRL 1970)</name>
    <name type="common">Soil fungus</name>
    <dbReference type="NCBI Taxonomy" id="306901"/>
    <lineage>
        <taxon>Eukaryota</taxon>
        <taxon>Fungi</taxon>
        <taxon>Dikarya</taxon>
        <taxon>Ascomycota</taxon>
        <taxon>Pezizomycotina</taxon>
        <taxon>Sordariomycetes</taxon>
        <taxon>Sordariomycetidae</taxon>
        <taxon>Sordariales</taxon>
        <taxon>Chaetomiaceae</taxon>
        <taxon>Chaetomium</taxon>
    </lineage>
</organism>